<dbReference type="InterPro" id="IPR007596">
    <property type="entry name" value="Pox_A_type_inc"/>
</dbReference>
<reference evidence="2" key="1">
    <citation type="journal article" date="2003" name="Arch. Virol.">
        <title>Molecular diversity of RNA-2 genome segments in pecluviruses causing peanut clump disease in West Africa and India.</title>
        <authorList>
            <person name="Naidu R.A."/>
            <person name="Sawyer S."/>
            <person name="Deom C.M."/>
        </authorList>
    </citation>
    <scope>NUCLEOTIDE SEQUENCE</scope>
    <source>
        <strain evidence="2">N</strain>
    </source>
</reference>
<organism evidence="2">
    <name type="scientific">Peanut clump virus N</name>
    <dbReference type="NCBI Taxonomy" id="188886"/>
    <lineage>
        <taxon>Viruses</taxon>
        <taxon>Riboviria</taxon>
        <taxon>Orthornavirae</taxon>
        <taxon>Kitrinoviricota</taxon>
        <taxon>Alsuviricetes</taxon>
        <taxon>Martellivirales</taxon>
        <taxon>Virgaviridae</taxon>
        <taxon>Pecluvirus</taxon>
        <taxon>Pecluvirus arachidis</taxon>
        <taxon>Peanut clump virus</taxon>
    </lineage>
</organism>
<sequence>MGTFILDDPSLFIVPGRVFREAQGYLRIFRCVDYNSKSNIVGSDFQWVGDIDVLKLPVIYDSLGNVLVKQQVTHDDIFVDPCSCPIKGNDLLRLYQKLRKYHMIVNSAGQVMLALDDKEGKVYADESKKVLVSEYLRCADVFLWSEFGAPADSKLCKLYVRFQLFTDHRVDDLQQELEDCRKKPNSPATVDSKHQKLERQLSDLKKKLADEEAKVKEKVREVTELKSKVKDLEAELADCKKQSVGGGSKSDVEACEARWKKVVADMSESHQRDNDRHWKYRNDLSEKWAACEAEKRKYGQRVNDALATIGQIKAQLLLQYENTTRYNWGTNWFHQWVKGFADGIDVGNGKIN</sequence>
<name>Q8B0Y7_9VIRU</name>
<dbReference type="EMBL" id="AF447399">
    <property type="protein sequence ID" value="AAO15508.1"/>
    <property type="molecule type" value="Genomic_RNA"/>
</dbReference>
<feature type="coiled-coil region" evidence="1">
    <location>
        <begin position="194"/>
        <end position="242"/>
    </location>
</feature>
<evidence type="ECO:0000256" key="1">
    <source>
        <dbReference type="SAM" id="Coils"/>
    </source>
</evidence>
<keyword evidence="1" id="KW-0175">Coiled coil</keyword>
<dbReference type="Pfam" id="PF04508">
    <property type="entry name" value="Pox_A_type_inc"/>
    <property type="match status" value="1"/>
</dbReference>
<proteinExistence type="predicted"/>
<dbReference type="GO" id="GO:0016032">
    <property type="term" value="P:viral process"/>
    <property type="evidence" value="ECO:0007669"/>
    <property type="project" value="InterPro"/>
</dbReference>
<dbReference type="Gene3D" id="1.10.287.1490">
    <property type="match status" value="1"/>
</dbReference>
<evidence type="ECO:0000313" key="2">
    <source>
        <dbReference type="EMBL" id="AAO15508.1"/>
    </source>
</evidence>
<protein>
    <submittedName>
        <fullName evidence="2">p40</fullName>
    </submittedName>
</protein>
<accession>Q8B0Y7</accession>